<dbReference type="GO" id="GO:0003887">
    <property type="term" value="F:DNA-directed DNA polymerase activity"/>
    <property type="evidence" value="ECO:0007669"/>
    <property type="project" value="InterPro"/>
</dbReference>
<feature type="domain" description="DNA-directed DNA polymerase family A palm" evidence="2">
    <location>
        <begin position="1"/>
        <end position="123"/>
    </location>
</feature>
<accession>X1VTH5</accession>
<dbReference type="GO" id="GO:0006302">
    <property type="term" value="P:double-strand break repair"/>
    <property type="evidence" value="ECO:0007669"/>
    <property type="project" value="TreeGrafter"/>
</dbReference>
<dbReference type="GO" id="GO:0003677">
    <property type="term" value="F:DNA binding"/>
    <property type="evidence" value="ECO:0007669"/>
    <property type="project" value="InterPro"/>
</dbReference>
<dbReference type="Pfam" id="PF00476">
    <property type="entry name" value="DNA_pol_A"/>
    <property type="match status" value="1"/>
</dbReference>
<evidence type="ECO:0000259" key="2">
    <source>
        <dbReference type="SMART" id="SM00482"/>
    </source>
</evidence>
<proteinExistence type="predicted"/>
<dbReference type="SMART" id="SM00482">
    <property type="entry name" value="POLAc"/>
    <property type="match status" value="1"/>
</dbReference>
<dbReference type="PANTHER" id="PTHR10133">
    <property type="entry name" value="DNA POLYMERASE I"/>
    <property type="match status" value="1"/>
</dbReference>
<dbReference type="InterPro" id="IPR002298">
    <property type="entry name" value="DNA_polymerase_A"/>
</dbReference>
<feature type="non-terminal residue" evidence="3">
    <location>
        <position position="1"/>
    </location>
</feature>
<dbReference type="InterPro" id="IPR043502">
    <property type="entry name" value="DNA/RNA_pol_sf"/>
</dbReference>
<dbReference type="SUPFAM" id="SSF56672">
    <property type="entry name" value="DNA/RNA polymerases"/>
    <property type="match status" value="1"/>
</dbReference>
<dbReference type="Gene3D" id="1.10.150.20">
    <property type="entry name" value="5' to 3' exonuclease, C-terminal subdomain"/>
    <property type="match status" value="1"/>
</dbReference>
<dbReference type="Gene3D" id="3.30.70.370">
    <property type="match status" value="1"/>
</dbReference>
<gene>
    <name evidence="3" type="ORF">S12H4_60737</name>
</gene>
<dbReference type="EMBL" id="BARW01040063">
    <property type="protein sequence ID" value="GAJ24277.1"/>
    <property type="molecule type" value="Genomic_DNA"/>
</dbReference>
<reference evidence="3" key="1">
    <citation type="journal article" date="2014" name="Front. Microbiol.">
        <title>High frequency of phylogenetically diverse reductive dehalogenase-homologous genes in deep subseafloor sedimentary metagenomes.</title>
        <authorList>
            <person name="Kawai M."/>
            <person name="Futagami T."/>
            <person name="Toyoda A."/>
            <person name="Takaki Y."/>
            <person name="Nishi S."/>
            <person name="Hori S."/>
            <person name="Arai W."/>
            <person name="Tsubouchi T."/>
            <person name="Morono Y."/>
            <person name="Uchiyama I."/>
            <person name="Ito T."/>
            <person name="Fujiyama A."/>
            <person name="Inagaki F."/>
            <person name="Takami H."/>
        </authorList>
    </citation>
    <scope>NUCLEOTIDE SEQUENCE</scope>
    <source>
        <strain evidence="3">Expedition CK06-06</strain>
    </source>
</reference>
<dbReference type="PRINTS" id="PR00868">
    <property type="entry name" value="DNAPOLI"/>
</dbReference>
<evidence type="ECO:0000313" key="3">
    <source>
        <dbReference type="EMBL" id="GAJ24277.1"/>
    </source>
</evidence>
<evidence type="ECO:0000256" key="1">
    <source>
        <dbReference type="ARBA" id="ARBA00022705"/>
    </source>
</evidence>
<dbReference type="InterPro" id="IPR001098">
    <property type="entry name" value="DNA-dir_DNA_pol_A_palm_dom"/>
</dbReference>
<dbReference type="AlphaFoldDB" id="X1VTH5"/>
<dbReference type="PANTHER" id="PTHR10133:SF27">
    <property type="entry name" value="DNA POLYMERASE NU"/>
    <property type="match status" value="1"/>
</dbReference>
<protein>
    <recommendedName>
        <fullName evidence="2">DNA-directed DNA polymerase family A palm domain-containing protein</fullName>
    </recommendedName>
</protein>
<comment type="caution">
    <text evidence="3">The sequence shown here is derived from an EMBL/GenBank/DDBJ whole genome shotgun (WGS) entry which is preliminary data.</text>
</comment>
<feature type="non-terminal residue" evidence="3">
    <location>
        <position position="130"/>
    </location>
</feature>
<dbReference type="GO" id="GO:0006261">
    <property type="term" value="P:DNA-templated DNA replication"/>
    <property type="evidence" value="ECO:0007669"/>
    <property type="project" value="InterPro"/>
</dbReference>
<organism evidence="3">
    <name type="scientific">marine sediment metagenome</name>
    <dbReference type="NCBI Taxonomy" id="412755"/>
    <lineage>
        <taxon>unclassified sequences</taxon>
        <taxon>metagenomes</taxon>
        <taxon>ecological metagenomes</taxon>
    </lineage>
</organism>
<name>X1VTH5_9ZZZZ</name>
<keyword evidence="1" id="KW-0235">DNA replication</keyword>
<sequence length="130" mass="14927">AFSLAKELGTSTSEAQEFIDLYFERYPKVREFLETCVTDAQTSGFSQTLFGRVRPVPELKNENKMVQQAGRRIALNTPIQGTAADLIKKAMIDIWEEMKSRKLKSKMILQVHDELVFEVPENECDRIETL</sequence>